<dbReference type="InterPro" id="IPR000504">
    <property type="entry name" value="RRM_dom"/>
</dbReference>
<feature type="domain" description="RRM" evidence="3">
    <location>
        <begin position="45"/>
        <end position="124"/>
    </location>
</feature>
<dbReference type="Gene3D" id="3.30.70.330">
    <property type="match status" value="2"/>
</dbReference>
<sequence>MATTKNNTKKTEKPKAAPKVNTEKAKVAKPKGKGKSKTKTDVTNDTLYVRNLNERISINKLKTTLTEKFGEYGAVIQVEAYNNLKMKGQAFVTFSSVEAATKAKAALNDFELFEKKMEIQFARSKSDAWYKHKAEETGDLTHEEMVEKRKREKKEKKQREKELEAKKQLGQISSIESFSKKQATEDSDANPPHTTIIIHDLPASVTNANKDKKLVALFEKAFSSFVEVRLVAIKKLAFVVFEDLEDSIKAKKDLNAGSTKIDGGKVKATFAKK</sequence>
<dbReference type="GO" id="GO:0003723">
    <property type="term" value="F:RNA binding"/>
    <property type="evidence" value="ECO:0007669"/>
    <property type="project" value="UniProtKB-UniRule"/>
</dbReference>
<evidence type="ECO:0000313" key="5">
    <source>
        <dbReference type="Proteomes" id="UP000094336"/>
    </source>
</evidence>
<evidence type="ECO:0000313" key="4">
    <source>
        <dbReference type="EMBL" id="ODQ80371.1"/>
    </source>
</evidence>
<dbReference type="RefSeq" id="XP_018985699.1">
    <property type="nucleotide sequence ID" value="XM_019127067.1"/>
</dbReference>
<dbReference type="InterPro" id="IPR050907">
    <property type="entry name" value="SRSF"/>
</dbReference>
<dbReference type="InterPro" id="IPR035979">
    <property type="entry name" value="RBD_domain_sf"/>
</dbReference>
<dbReference type="PANTHER" id="PTHR23147">
    <property type="entry name" value="SERINE/ARGININE RICH SPLICING FACTOR"/>
    <property type="match status" value="1"/>
</dbReference>
<feature type="region of interest" description="Disordered" evidence="2">
    <location>
        <begin position="1"/>
        <end position="40"/>
    </location>
</feature>
<proteinExistence type="predicted"/>
<feature type="compositionally biased region" description="Basic residues" evidence="2">
    <location>
        <begin position="27"/>
        <end position="37"/>
    </location>
</feature>
<dbReference type="Proteomes" id="UP000094336">
    <property type="component" value="Unassembled WGS sequence"/>
</dbReference>
<dbReference type="SUPFAM" id="SSF54928">
    <property type="entry name" value="RNA-binding domain, RBD"/>
    <property type="match status" value="2"/>
</dbReference>
<feature type="domain" description="RRM" evidence="3">
    <location>
        <begin position="194"/>
        <end position="273"/>
    </location>
</feature>
<dbReference type="Pfam" id="PF00076">
    <property type="entry name" value="RRM_1"/>
    <property type="match status" value="2"/>
</dbReference>
<dbReference type="STRING" id="984486.A0A1E3QRR5"/>
<feature type="region of interest" description="Disordered" evidence="2">
    <location>
        <begin position="141"/>
        <end position="167"/>
    </location>
</feature>
<dbReference type="GeneID" id="30144920"/>
<dbReference type="FunFam" id="3.30.70.330:FF:000039">
    <property type="entry name" value="U1 small nuclear ribonucleoprotein A"/>
    <property type="match status" value="1"/>
</dbReference>
<name>A0A1E3QRR5_9ASCO</name>
<dbReference type="AlphaFoldDB" id="A0A1E3QRR5"/>
<feature type="compositionally biased region" description="Basic and acidic residues" evidence="2">
    <location>
        <begin position="9"/>
        <end position="26"/>
    </location>
</feature>
<dbReference type="SMART" id="SM00360">
    <property type="entry name" value="RRM"/>
    <property type="match status" value="2"/>
</dbReference>
<gene>
    <name evidence="4" type="ORF">BABINDRAFT_132806</name>
</gene>
<evidence type="ECO:0000259" key="3">
    <source>
        <dbReference type="PROSITE" id="PS50102"/>
    </source>
</evidence>
<keyword evidence="5" id="KW-1185">Reference proteome</keyword>
<reference evidence="5" key="1">
    <citation type="submission" date="2016-05" db="EMBL/GenBank/DDBJ databases">
        <title>Comparative genomics of biotechnologically important yeasts.</title>
        <authorList>
            <consortium name="DOE Joint Genome Institute"/>
            <person name="Riley R."/>
            <person name="Haridas S."/>
            <person name="Wolfe K.H."/>
            <person name="Lopes M.R."/>
            <person name="Hittinger C.T."/>
            <person name="Goker M."/>
            <person name="Salamov A."/>
            <person name="Wisecaver J."/>
            <person name="Long T.M."/>
            <person name="Aerts A.L."/>
            <person name="Barry K."/>
            <person name="Choi C."/>
            <person name="Clum A."/>
            <person name="Coughlan A.Y."/>
            <person name="Deshpande S."/>
            <person name="Douglass A.P."/>
            <person name="Hanson S.J."/>
            <person name="Klenk H.-P."/>
            <person name="Labutti K."/>
            <person name="Lapidus A."/>
            <person name="Lindquist E."/>
            <person name="Lipzen A."/>
            <person name="Meier-Kolthoff J.P."/>
            <person name="Ohm R.A."/>
            <person name="Otillar R.P."/>
            <person name="Pangilinan J."/>
            <person name="Peng Y."/>
            <person name="Rokas A."/>
            <person name="Rosa C.A."/>
            <person name="Scheuner C."/>
            <person name="Sibirny A.A."/>
            <person name="Slot J.C."/>
            <person name="Stielow J.B."/>
            <person name="Sun H."/>
            <person name="Kurtzman C.P."/>
            <person name="Blackwell M."/>
            <person name="Grigoriev I.V."/>
            <person name="Jeffries T.W."/>
        </authorList>
    </citation>
    <scope>NUCLEOTIDE SEQUENCE [LARGE SCALE GENOMIC DNA]</scope>
    <source>
        <strain evidence="5">NRRL Y-12698</strain>
    </source>
</reference>
<protein>
    <recommendedName>
        <fullName evidence="3">RRM domain-containing protein</fullName>
    </recommendedName>
</protein>
<dbReference type="OrthoDB" id="266020at2759"/>
<dbReference type="EMBL" id="KV454430">
    <property type="protein sequence ID" value="ODQ80371.1"/>
    <property type="molecule type" value="Genomic_DNA"/>
</dbReference>
<dbReference type="PROSITE" id="PS50102">
    <property type="entry name" value="RRM"/>
    <property type="match status" value="2"/>
</dbReference>
<evidence type="ECO:0000256" key="1">
    <source>
        <dbReference type="PROSITE-ProRule" id="PRU00176"/>
    </source>
</evidence>
<organism evidence="4 5">
    <name type="scientific">Babjeviella inositovora NRRL Y-12698</name>
    <dbReference type="NCBI Taxonomy" id="984486"/>
    <lineage>
        <taxon>Eukaryota</taxon>
        <taxon>Fungi</taxon>
        <taxon>Dikarya</taxon>
        <taxon>Ascomycota</taxon>
        <taxon>Saccharomycotina</taxon>
        <taxon>Pichiomycetes</taxon>
        <taxon>Serinales incertae sedis</taxon>
        <taxon>Babjeviella</taxon>
    </lineage>
</organism>
<evidence type="ECO:0000256" key="2">
    <source>
        <dbReference type="SAM" id="MobiDB-lite"/>
    </source>
</evidence>
<dbReference type="InterPro" id="IPR012677">
    <property type="entry name" value="Nucleotide-bd_a/b_plait_sf"/>
</dbReference>
<keyword evidence="1" id="KW-0694">RNA-binding</keyword>
<accession>A0A1E3QRR5</accession>